<dbReference type="PRINTS" id="PR00463">
    <property type="entry name" value="EP450I"/>
</dbReference>
<dbReference type="InterPro" id="IPR002401">
    <property type="entry name" value="Cyt_P450_E_grp-I"/>
</dbReference>
<dbReference type="PANTHER" id="PTHR46300:SF5">
    <property type="entry name" value="CYTOCHROME P450"/>
    <property type="match status" value="1"/>
</dbReference>
<evidence type="ECO:0000256" key="5">
    <source>
        <dbReference type="ARBA" id="ARBA00022723"/>
    </source>
</evidence>
<evidence type="ECO:0000256" key="9">
    <source>
        <dbReference type="PIRSR" id="PIRSR602401-1"/>
    </source>
</evidence>
<evidence type="ECO:0000256" key="1">
    <source>
        <dbReference type="ARBA" id="ARBA00001971"/>
    </source>
</evidence>
<keyword evidence="8" id="KW-0503">Monooxygenase</keyword>
<dbReference type="AlphaFoldDB" id="A0A8H6XMC8"/>
<evidence type="ECO:0000313" key="12">
    <source>
        <dbReference type="Proteomes" id="UP000623467"/>
    </source>
</evidence>
<evidence type="ECO:0000256" key="7">
    <source>
        <dbReference type="ARBA" id="ARBA00023004"/>
    </source>
</evidence>
<dbReference type="GO" id="GO:0016705">
    <property type="term" value="F:oxidoreductase activity, acting on paired donors, with incorporation or reduction of molecular oxygen"/>
    <property type="evidence" value="ECO:0007669"/>
    <property type="project" value="InterPro"/>
</dbReference>
<dbReference type="GO" id="GO:0004497">
    <property type="term" value="F:monooxygenase activity"/>
    <property type="evidence" value="ECO:0007669"/>
    <property type="project" value="UniProtKB-KW"/>
</dbReference>
<evidence type="ECO:0000256" key="10">
    <source>
        <dbReference type="SAM" id="Phobius"/>
    </source>
</evidence>
<dbReference type="GO" id="GO:0005506">
    <property type="term" value="F:iron ion binding"/>
    <property type="evidence" value="ECO:0007669"/>
    <property type="project" value="InterPro"/>
</dbReference>
<name>A0A8H6XMC8_9AGAR</name>
<evidence type="ECO:0000256" key="2">
    <source>
        <dbReference type="ARBA" id="ARBA00005179"/>
    </source>
</evidence>
<dbReference type="CDD" id="cd11065">
    <property type="entry name" value="CYP64-like"/>
    <property type="match status" value="1"/>
</dbReference>
<comment type="caution">
    <text evidence="11">The sequence shown here is derived from an EMBL/GenBank/DDBJ whole genome shotgun (WGS) entry which is preliminary data.</text>
</comment>
<evidence type="ECO:0000256" key="4">
    <source>
        <dbReference type="ARBA" id="ARBA00022617"/>
    </source>
</evidence>
<gene>
    <name evidence="11" type="ORF">MSAN_02008500</name>
</gene>
<dbReference type="PANTHER" id="PTHR46300">
    <property type="entry name" value="P450, PUTATIVE (EUROFUNG)-RELATED-RELATED"/>
    <property type="match status" value="1"/>
</dbReference>
<keyword evidence="7 9" id="KW-0408">Iron</keyword>
<keyword evidence="6" id="KW-0560">Oxidoreductase</keyword>
<keyword evidence="12" id="KW-1185">Reference proteome</keyword>
<evidence type="ECO:0008006" key="13">
    <source>
        <dbReference type="Google" id="ProtNLM"/>
    </source>
</evidence>
<dbReference type="InterPro" id="IPR036396">
    <property type="entry name" value="Cyt_P450_sf"/>
</dbReference>
<dbReference type="InterPro" id="IPR050364">
    <property type="entry name" value="Cytochrome_P450_fung"/>
</dbReference>
<comment type="pathway">
    <text evidence="2">Secondary metabolite biosynthesis.</text>
</comment>
<evidence type="ECO:0000256" key="6">
    <source>
        <dbReference type="ARBA" id="ARBA00023002"/>
    </source>
</evidence>
<protein>
    <recommendedName>
        <fullName evidence="13">Cytochrome P450</fullName>
    </recommendedName>
</protein>
<comment type="cofactor">
    <cofactor evidence="1 9">
        <name>heme</name>
        <dbReference type="ChEBI" id="CHEBI:30413"/>
    </cofactor>
</comment>
<comment type="similarity">
    <text evidence="3">Belongs to the cytochrome P450 family.</text>
</comment>
<dbReference type="PRINTS" id="PR00385">
    <property type="entry name" value="P450"/>
</dbReference>
<dbReference type="Proteomes" id="UP000623467">
    <property type="component" value="Unassembled WGS sequence"/>
</dbReference>
<feature type="binding site" description="axial binding residue" evidence="9">
    <location>
        <position position="450"/>
    </location>
    <ligand>
        <name>heme</name>
        <dbReference type="ChEBI" id="CHEBI:30413"/>
    </ligand>
    <ligandPart>
        <name>Fe</name>
        <dbReference type="ChEBI" id="CHEBI:18248"/>
    </ligandPart>
</feature>
<dbReference type="Pfam" id="PF00067">
    <property type="entry name" value="p450"/>
    <property type="match status" value="1"/>
</dbReference>
<dbReference type="EMBL" id="JACAZH010000024">
    <property type="protein sequence ID" value="KAF7342920.1"/>
    <property type="molecule type" value="Genomic_DNA"/>
</dbReference>
<feature type="transmembrane region" description="Helical" evidence="10">
    <location>
        <begin position="6"/>
        <end position="22"/>
    </location>
</feature>
<dbReference type="GO" id="GO:0020037">
    <property type="term" value="F:heme binding"/>
    <property type="evidence" value="ECO:0007669"/>
    <property type="project" value="InterPro"/>
</dbReference>
<dbReference type="SUPFAM" id="SSF48264">
    <property type="entry name" value="Cytochrome P450"/>
    <property type="match status" value="1"/>
</dbReference>
<evidence type="ECO:0000313" key="11">
    <source>
        <dbReference type="EMBL" id="KAF7342920.1"/>
    </source>
</evidence>
<keyword evidence="10" id="KW-0472">Membrane</keyword>
<evidence type="ECO:0000256" key="3">
    <source>
        <dbReference type="ARBA" id="ARBA00010617"/>
    </source>
</evidence>
<keyword evidence="4 9" id="KW-0349">Heme</keyword>
<dbReference type="OrthoDB" id="2789670at2759"/>
<reference evidence="11" key="1">
    <citation type="submission" date="2020-05" db="EMBL/GenBank/DDBJ databases">
        <title>Mycena genomes resolve the evolution of fungal bioluminescence.</title>
        <authorList>
            <person name="Tsai I.J."/>
        </authorList>
    </citation>
    <scope>NUCLEOTIDE SEQUENCE</scope>
    <source>
        <strain evidence="11">160909Yilan</strain>
    </source>
</reference>
<keyword evidence="5 9" id="KW-0479">Metal-binding</keyword>
<sequence length="549" mass="61824">MPLILYFFGAFVGALIIVALLQRRRRAAMLPPGPPGDPVIGHLLRMPSTDSALVFHQWAQTYGPVMHLNILGRSMIILDSYQAALDLLDKKGLIYSDRPKLTLYELLGWDPSLPFASYGSKTQSIQRQMHQSYLSRHKVEDFKLMQTEESRRLVQNLMESPPEQYEKFMSRFVTGIIAHVVAGHRVTSENDPYLRTSEMVYECMSKTGPPGSSPLDFFPVLQHFPSWFPGAHHLHVVKEGRPAIRELYEFPLRTVKEQQKLGEAVPSFIREQLERMEESEDEEQLKGAAATMFSAGELTVEFHLIYRAPSHCVFQTWTTLTLFVLAMALHPESQAKAQKEIDSIVGDMRLPEFRDREDLPFVEGILQETLRWIPAVPLGVPHCAREDDMYCGMLIPKGSLVFANIRAMGLDESVYSDPTSFRPERYLPQPAGAGEPHFSNVSFGFGRRVCTGQYVANQSLWIAIASILATCTITKPVDENGNVIVPGITMSDGLSSERLSMCYLSAIPRGQSTHSHVQFLMIYETPIRSSIYSNYAPLSQALHGKKYPA</sequence>
<keyword evidence="10" id="KW-1133">Transmembrane helix</keyword>
<dbReference type="Gene3D" id="1.10.630.10">
    <property type="entry name" value="Cytochrome P450"/>
    <property type="match status" value="1"/>
</dbReference>
<evidence type="ECO:0000256" key="8">
    <source>
        <dbReference type="ARBA" id="ARBA00023033"/>
    </source>
</evidence>
<accession>A0A8H6XMC8</accession>
<proteinExistence type="inferred from homology"/>
<keyword evidence="10" id="KW-0812">Transmembrane</keyword>
<organism evidence="11 12">
    <name type="scientific">Mycena sanguinolenta</name>
    <dbReference type="NCBI Taxonomy" id="230812"/>
    <lineage>
        <taxon>Eukaryota</taxon>
        <taxon>Fungi</taxon>
        <taxon>Dikarya</taxon>
        <taxon>Basidiomycota</taxon>
        <taxon>Agaricomycotina</taxon>
        <taxon>Agaricomycetes</taxon>
        <taxon>Agaricomycetidae</taxon>
        <taxon>Agaricales</taxon>
        <taxon>Marasmiineae</taxon>
        <taxon>Mycenaceae</taxon>
        <taxon>Mycena</taxon>
    </lineage>
</organism>
<dbReference type="InterPro" id="IPR001128">
    <property type="entry name" value="Cyt_P450"/>
</dbReference>